<proteinExistence type="predicted"/>
<dbReference type="OrthoDB" id="4382190at2"/>
<evidence type="ECO:0000313" key="1">
    <source>
        <dbReference type="EMBL" id="GAC82049.1"/>
    </source>
</evidence>
<dbReference type="eggNOG" id="ENOG5031WAH">
    <property type="taxonomic scope" value="Bacteria"/>
</dbReference>
<name>M3VHI8_GORML</name>
<sequence length="136" mass="14210">MKRSIAGVVGAFLLSGTAIVVVGCSAEPLSAEQTTVDEPLTPCAFAEADDLVMMVQNSDLSERLAWPITFEHVDCSGDSAIAHTMPDGRTQPTGVLFRYSDGTWRALDVGTSIDCAAFGVPASDVGRLGGCMKAVE</sequence>
<evidence type="ECO:0000313" key="2">
    <source>
        <dbReference type="Proteomes" id="UP000035009"/>
    </source>
</evidence>
<organism evidence="1 2">
    <name type="scientific">Gordonia malaquae NBRC 108250</name>
    <dbReference type="NCBI Taxonomy" id="1223542"/>
    <lineage>
        <taxon>Bacteria</taxon>
        <taxon>Bacillati</taxon>
        <taxon>Actinomycetota</taxon>
        <taxon>Actinomycetes</taxon>
        <taxon>Mycobacteriales</taxon>
        <taxon>Gordoniaceae</taxon>
        <taxon>Gordonia</taxon>
    </lineage>
</organism>
<keyword evidence="2" id="KW-1185">Reference proteome</keyword>
<gene>
    <name evidence="1" type="ORF">GM1_063_00020</name>
</gene>
<dbReference type="STRING" id="410332.SAMN04488550_1286"/>
<dbReference type="EMBL" id="BAOP01000063">
    <property type="protein sequence ID" value="GAC82049.1"/>
    <property type="molecule type" value="Genomic_DNA"/>
</dbReference>
<protein>
    <recommendedName>
        <fullName evidence="3">Lipoprotein</fullName>
    </recommendedName>
</protein>
<comment type="caution">
    <text evidence="1">The sequence shown here is derived from an EMBL/GenBank/DDBJ whole genome shotgun (WGS) entry which is preliminary data.</text>
</comment>
<dbReference type="PROSITE" id="PS51257">
    <property type="entry name" value="PROKAR_LIPOPROTEIN"/>
    <property type="match status" value="1"/>
</dbReference>
<reference evidence="1 2" key="1">
    <citation type="submission" date="2013-02" db="EMBL/GenBank/DDBJ databases">
        <title>Whole genome shotgun sequence of Gordonia malaquae NBRC 108250.</title>
        <authorList>
            <person name="Yoshida I."/>
            <person name="Hosoyama A."/>
            <person name="Tsuchikane K."/>
            <person name="Ando Y."/>
            <person name="Baba S."/>
            <person name="Ohji S."/>
            <person name="Hamada M."/>
            <person name="Tamura T."/>
            <person name="Yamazoe A."/>
            <person name="Yamazaki S."/>
            <person name="Fujita N."/>
        </authorList>
    </citation>
    <scope>NUCLEOTIDE SEQUENCE [LARGE SCALE GENOMIC DNA]</scope>
    <source>
        <strain evidence="1 2">NBRC 108250</strain>
    </source>
</reference>
<evidence type="ECO:0008006" key="3">
    <source>
        <dbReference type="Google" id="ProtNLM"/>
    </source>
</evidence>
<dbReference type="RefSeq" id="WP_008382254.1">
    <property type="nucleotide sequence ID" value="NZ_BAOP01000063.1"/>
</dbReference>
<accession>M3VHI8</accession>
<dbReference type="AlphaFoldDB" id="M3VHI8"/>
<dbReference type="Proteomes" id="UP000035009">
    <property type="component" value="Unassembled WGS sequence"/>
</dbReference>